<gene>
    <name evidence="2" type="ORF">SCUCBS95973_005429</name>
</gene>
<dbReference type="SUPFAM" id="SSF53474">
    <property type="entry name" value="alpha/beta-Hydrolases"/>
    <property type="match status" value="1"/>
</dbReference>
<dbReference type="PANTHER" id="PTHR47381">
    <property type="entry name" value="ALPHA/BETA-HYDROLASES SUPERFAMILY PROTEIN"/>
    <property type="match status" value="1"/>
</dbReference>
<protein>
    <recommendedName>
        <fullName evidence="1">AB hydrolase-1 domain-containing protein</fullName>
    </recommendedName>
</protein>
<name>A0ABP0BWY0_9PEZI</name>
<comment type="caution">
    <text evidence="2">The sequence shown here is derived from an EMBL/GenBank/DDBJ whole genome shotgun (WGS) entry which is preliminary data.</text>
</comment>
<dbReference type="InterPro" id="IPR029058">
    <property type="entry name" value="AB_hydrolase_fold"/>
</dbReference>
<evidence type="ECO:0000313" key="2">
    <source>
        <dbReference type="EMBL" id="CAK7224170.1"/>
    </source>
</evidence>
<dbReference type="Proteomes" id="UP001642405">
    <property type="component" value="Unassembled WGS sequence"/>
</dbReference>
<evidence type="ECO:0000259" key="1">
    <source>
        <dbReference type="Pfam" id="PF12697"/>
    </source>
</evidence>
<keyword evidence="3" id="KW-1185">Reference proteome</keyword>
<dbReference type="InterPro" id="IPR000073">
    <property type="entry name" value="AB_hydrolase_1"/>
</dbReference>
<dbReference type="Pfam" id="PF12697">
    <property type="entry name" value="Abhydrolase_6"/>
    <property type="match status" value="1"/>
</dbReference>
<accession>A0ABP0BWY0</accession>
<dbReference type="PANTHER" id="PTHR47381:SF3">
    <property type="entry name" value="ALPHA_BETA-HYDROLASES SUPERFAMILY PROTEIN"/>
    <property type="match status" value="1"/>
</dbReference>
<feature type="domain" description="AB hydrolase-1" evidence="1">
    <location>
        <begin position="50"/>
        <end position="222"/>
    </location>
</feature>
<evidence type="ECO:0000313" key="3">
    <source>
        <dbReference type="Proteomes" id="UP001642405"/>
    </source>
</evidence>
<reference evidence="2 3" key="1">
    <citation type="submission" date="2024-01" db="EMBL/GenBank/DDBJ databases">
        <authorList>
            <person name="Allen C."/>
            <person name="Tagirdzhanova G."/>
        </authorList>
    </citation>
    <scope>NUCLEOTIDE SEQUENCE [LARGE SCALE GENOMIC DNA]</scope>
</reference>
<dbReference type="EMBL" id="CAWUHB010000029">
    <property type="protein sequence ID" value="CAK7224170.1"/>
    <property type="molecule type" value="Genomic_DNA"/>
</dbReference>
<proteinExistence type="predicted"/>
<sequence>MAAPNSPFSLADSTPRSSKTTINIAGFHVHLYGVDELTAEQRNDTTVVFHVHGRTRTYADAEDLSHTVLSELRKQPTKQTKGVVFATFDNRNHGTRAIDTISIADWRGGNPRHAQDMLSTMDGIVADLQTTMKFLHGYVVGQFVPTQYIVTGTSLGGHVAWDLLARDPRVDVAVIIVGCPALTPLLQERVDAFLGEPAPAQRTCAKEWPAAIERLYQERDAEVATVAGKTILILNGAVDALVPSKFTRAWLERHGASNDVAFVEQADTGHALTVAMVERIVAFLPQFLA</sequence>
<organism evidence="2 3">
    <name type="scientific">Sporothrix curviconia</name>
    <dbReference type="NCBI Taxonomy" id="1260050"/>
    <lineage>
        <taxon>Eukaryota</taxon>
        <taxon>Fungi</taxon>
        <taxon>Dikarya</taxon>
        <taxon>Ascomycota</taxon>
        <taxon>Pezizomycotina</taxon>
        <taxon>Sordariomycetes</taxon>
        <taxon>Sordariomycetidae</taxon>
        <taxon>Ophiostomatales</taxon>
        <taxon>Ophiostomataceae</taxon>
        <taxon>Sporothrix</taxon>
    </lineage>
</organism>
<dbReference type="Gene3D" id="3.40.50.1820">
    <property type="entry name" value="alpha/beta hydrolase"/>
    <property type="match status" value="1"/>
</dbReference>